<dbReference type="PANTHER" id="PTHR11690">
    <property type="entry name" value="AMILORIDE-SENSITIVE SODIUM CHANNEL-RELATED"/>
    <property type="match status" value="1"/>
</dbReference>
<evidence type="ECO:0000256" key="1">
    <source>
        <dbReference type="ARBA" id="ARBA00004141"/>
    </source>
</evidence>
<evidence type="ECO:0000256" key="5">
    <source>
        <dbReference type="ARBA" id="ARBA00022692"/>
    </source>
</evidence>
<dbReference type="InterPro" id="IPR001873">
    <property type="entry name" value="ENaC"/>
</dbReference>
<keyword evidence="9 15" id="KW-0472">Membrane</keyword>
<feature type="transmembrane region" description="Helical" evidence="15">
    <location>
        <begin position="492"/>
        <end position="517"/>
    </location>
</feature>
<evidence type="ECO:0000256" key="4">
    <source>
        <dbReference type="ARBA" id="ARBA00022461"/>
    </source>
</evidence>
<organism evidence="16 17">
    <name type="scientific">Caenorhabditis angaria</name>
    <dbReference type="NCBI Taxonomy" id="860376"/>
    <lineage>
        <taxon>Eukaryota</taxon>
        <taxon>Metazoa</taxon>
        <taxon>Ecdysozoa</taxon>
        <taxon>Nematoda</taxon>
        <taxon>Chromadorea</taxon>
        <taxon>Rhabditida</taxon>
        <taxon>Rhabditina</taxon>
        <taxon>Rhabditomorpha</taxon>
        <taxon>Rhabditoidea</taxon>
        <taxon>Rhabditidae</taxon>
        <taxon>Peloderinae</taxon>
        <taxon>Caenorhabditis</taxon>
    </lineage>
</organism>
<evidence type="ECO:0000256" key="13">
    <source>
        <dbReference type="RuleBase" id="RU000679"/>
    </source>
</evidence>
<dbReference type="OrthoDB" id="8065060at2759"/>
<dbReference type="GO" id="GO:0005886">
    <property type="term" value="C:plasma membrane"/>
    <property type="evidence" value="ECO:0007669"/>
    <property type="project" value="TreeGrafter"/>
</dbReference>
<keyword evidence="17" id="KW-1185">Reference proteome</keyword>
<dbReference type="GO" id="GO:0015280">
    <property type="term" value="F:ligand-gated sodium channel activity"/>
    <property type="evidence" value="ECO:0007669"/>
    <property type="project" value="TreeGrafter"/>
</dbReference>
<dbReference type="Proteomes" id="UP001152747">
    <property type="component" value="Unassembled WGS sequence"/>
</dbReference>
<dbReference type="PANTHER" id="PTHR11690:SF152">
    <property type="entry name" value="AMILORIDE-SENSITIVE SODIUM CHANNEL SUBUNIT ALPHA"/>
    <property type="match status" value="1"/>
</dbReference>
<evidence type="ECO:0000256" key="10">
    <source>
        <dbReference type="ARBA" id="ARBA00023180"/>
    </source>
</evidence>
<dbReference type="Gene3D" id="2.60.470.10">
    <property type="entry name" value="Acid-sensing ion channels like domains"/>
    <property type="match status" value="1"/>
</dbReference>
<gene>
    <name evidence="16" type="ORF">CAMP_LOCUS3337</name>
</gene>
<dbReference type="EMBL" id="CANHGI010000002">
    <property type="protein sequence ID" value="CAI5440700.1"/>
    <property type="molecule type" value="Genomic_DNA"/>
</dbReference>
<evidence type="ECO:0000256" key="12">
    <source>
        <dbReference type="ARBA" id="ARBA00023303"/>
    </source>
</evidence>
<sequence>MTSHREEAAVENGRNGGDADQKKENDNWCDALCEETKHFTNAIFSNSEVHGLVQQDRFDTTTMHGPKRIYNGRNIPFRVTWAVVSALAVIVLGFTIYHISTKFFSWPTTGQVEFILSEGGMVFPAVTICNLNPIKLSDIRKYNKSGDLTPEVLKYLLRSNMDIMFLYSNLNRERLEAVHNDALDFMKKHKEFRIQDFLNDVGHTCNETFVKCYFGGHAFNCCKYMTHKITSIGKCYQMDFTSSAPDEFRKQLSPGSEAGLQIIADAKLDEEMNTNFSDDESFFFDIFEPGFRYFIHEPFKDAELASEGVSVSPSRVVYSAIKKSTHELLDPCNWGSCAREFPYNTTLKVYSAPSCRSLCLAAHFQGKCDCSPFTFNIDGSKKICLPYESVKCMVDHMTDVNTKLAKLPNCGDICHLECSSTTYTAFNSYGDGFNKGSVQWLSKLGANYTKEHVRKNFAIINIFYSEMIYTSYKQVRASSWPEYAANMGGLAGLFLGISFVTILEVSLYIVKIAWLIFRGDRRKALCKKRRFNGLKLEWINQNVEEYEKIKGQKEEPQHITQLTQRTRISARNQA</sequence>
<dbReference type="PRINTS" id="PR01078">
    <property type="entry name" value="AMINACHANNEL"/>
</dbReference>
<feature type="transmembrane region" description="Helical" evidence="15">
    <location>
        <begin position="77"/>
        <end position="99"/>
    </location>
</feature>
<evidence type="ECO:0000256" key="14">
    <source>
        <dbReference type="SAM" id="MobiDB-lite"/>
    </source>
</evidence>
<evidence type="ECO:0000256" key="7">
    <source>
        <dbReference type="ARBA" id="ARBA00023053"/>
    </source>
</evidence>
<comment type="subcellular location">
    <subcellularLocation>
        <location evidence="1">Membrane</location>
        <topology evidence="1">Multi-pass membrane protein</topology>
    </subcellularLocation>
</comment>
<name>A0A9P1I9M1_9PELO</name>
<keyword evidence="12 13" id="KW-0407">Ion channel</keyword>
<evidence type="ECO:0000256" key="9">
    <source>
        <dbReference type="ARBA" id="ARBA00023136"/>
    </source>
</evidence>
<keyword evidence="3 13" id="KW-0813">Transport</keyword>
<evidence type="ECO:0000313" key="16">
    <source>
        <dbReference type="EMBL" id="CAI5440700.1"/>
    </source>
</evidence>
<keyword evidence="7" id="KW-0915">Sodium</keyword>
<dbReference type="Pfam" id="PF00858">
    <property type="entry name" value="ASC"/>
    <property type="match status" value="1"/>
</dbReference>
<accession>A0A9P1I9M1</accession>
<comment type="similarity">
    <text evidence="2 13">Belongs to the amiloride-sensitive sodium channel (TC 1.A.6) family.</text>
</comment>
<comment type="caution">
    <text evidence="16">The sequence shown here is derived from an EMBL/GenBank/DDBJ whole genome shotgun (WGS) entry which is preliminary data.</text>
</comment>
<evidence type="ECO:0000256" key="11">
    <source>
        <dbReference type="ARBA" id="ARBA00023201"/>
    </source>
</evidence>
<keyword evidence="11 13" id="KW-0739">Sodium transport</keyword>
<evidence type="ECO:0000256" key="15">
    <source>
        <dbReference type="SAM" id="Phobius"/>
    </source>
</evidence>
<reference evidence="16" key="1">
    <citation type="submission" date="2022-11" db="EMBL/GenBank/DDBJ databases">
        <authorList>
            <person name="Kikuchi T."/>
        </authorList>
    </citation>
    <scope>NUCLEOTIDE SEQUENCE</scope>
    <source>
        <strain evidence="16">PS1010</strain>
    </source>
</reference>
<evidence type="ECO:0000256" key="2">
    <source>
        <dbReference type="ARBA" id="ARBA00007193"/>
    </source>
</evidence>
<evidence type="ECO:0000256" key="8">
    <source>
        <dbReference type="ARBA" id="ARBA00023065"/>
    </source>
</evidence>
<keyword evidence="8 13" id="KW-0406">Ion transport</keyword>
<evidence type="ECO:0000313" key="17">
    <source>
        <dbReference type="Proteomes" id="UP001152747"/>
    </source>
</evidence>
<keyword evidence="5 13" id="KW-0812">Transmembrane</keyword>
<keyword evidence="4 13" id="KW-0894">Sodium channel</keyword>
<dbReference type="Gene3D" id="1.10.287.770">
    <property type="entry name" value="YojJ-like"/>
    <property type="match status" value="1"/>
</dbReference>
<evidence type="ECO:0000256" key="3">
    <source>
        <dbReference type="ARBA" id="ARBA00022448"/>
    </source>
</evidence>
<keyword evidence="6 15" id="KW-1133">Transmembrane helix</keyword>
<keyword evidence="10" id="KW-0325">Glycoprotein</keyword>
<dbReference type="AlphaFoldDB" id="A0A9P1I9M1"/>
<proteinExistence type="inferred from homology"/>
<feature type="region of interest" description="Disordered" evidence="14">
    <location>
        <begin position="1"/>
        <end position="22"/>
    </location>
</feature>
<protein>
    <submittedName>
        <fullName evidence="16">Uncharacterized protein</fullName>
    </submittedName>
</protein>
<evidence type="ECO:0000256" key="6">
    <source>
        <dbReference type="ARBA" id="ARBA00022989"/>
    </source>
</evidence>